<dbReference type="InterPro" id="IPR000001">
    <property type="entry name" value="Kringle"/>
</dbReference>
<organism evidence="11 12">
    <name type="scientific">Paramuricea clavata</name>
    <name type="common">Red gorgonian</name>
    <name type="synonym">Violescent sea-whip</name>
    <dbReference type="NCBI Taxonomy" id="317549"/>
    <lineage>
        <taxon>Eukaryota</taxon>
        <taxon>Metazoa</taxon>
        <taxon>Cnidaria</taxon>
        <taxon>Anthozoa</taxon>
        <taxon>Octocorallia</taxon>
        <taxon>Malacalcyonacea</taxon>
        <taxon>Plexauridae</taxon>
        <taxon>Paramuricea</taxon>
    </lineage>
</organism>
<dbReference type="CDD" id="cd00108">
    <property type="entry name" value="KR"/>
    <property type="match status" value="1"/>
</dbReference>
<evidence type="ECO:0000256" key="9">
    <source>
        <dbReference type="SAM" id="MobiDB-lite"/>
    </source>
</evidence>
<feature type="compositionally biased region" description="Polar residues" evidence="9">
    <location>
        <begin position="267"/>
        <end position="279"/>
    </location>
</feature>
<dbReference type="Gene3D" id="2.40.20.10">
    <property type="entry name" value="Plasminogen Kringle 4"/>
    <property type="match status" value="1"/>
</dbReference>
<keyword evidence="6" id="KW-0067">ATP-binding</keyword>
<evidence type="ECO:0000256" key="3">
    <source>
        <dbReference type="ARBA" id="ARBA00022572"/>
    </source>
</evidence>
<evidence type="ECO:0000256" key="2">
    <source>
        <dbReference type="ARBA" id="ARBA00022553"/>
    </source>
</evidence>
<keyword evidence="12" id="KW-1185">Reference proteome</keyword>
<dbReference type="AlphaFoldDB" id="A0A7D9IZH4"/>
<dbReference type="InterPro" id="IPR018056">
    <property type="entry name" value="Kringle_CS"/>
</dbReference>
<dbReference type="SMART" id="SM00209">
    <property type="entry name" value="TSP1"/>
    <property type="match status" value="3"/>
</dbReference>
<feature type="disulfide bond" evidence="8">
    <location>
        <begin position="550"/>
        <end position="627"/>
    </location>
</feature>
<dbReference type="InterPro" id="IPR020067">
    <property type="entry name" value="Frizzled_dom"/>
</dbReference>
<gene>
    <name evidence="11" type="ORF">PACLA_8A013131</name>
</gene>
<dbReference type="PROSITE" id="PS00021">
    <property type="entry name" value="KRINGLE_1"/>
    <property type="match status" value="1"/>
</dbReference>
<evidence type="ECO:0000256" key="6">
    <source>
        <dbReference type="ARBA" id="ARBA00022840"/>
    </source>
</evidence>
<keyword evidence="4" id="KW-0677">Repeat</keyword>
<dbReference type="Gene3D" id="2.20.100.10">
    <property type="entry name" value="Thrombospondin type-1 (TSP1) repeat"/>
    <property type="match status" value="3"/>
</dbReference>
<comment type="subcellular location">
    <subcellularLocation>
        <location evidence="1">Membrane</location>
        <topology evidence="1">Single-pass type I membrane protein</topology>
    </subcellularLocation>
</comment>
<name>A0A7D9IZH4_PARCT</name>
<dbReference type="InterPro" id="IPR036383">
    <property type="entry name" value="TSP1_rpt_sf"/>
</dbReference>
<keyword evidence="10" id="KW-0812">Transmembrane</keyword>
<dbReference type="PANTHER" id="PTHR22906:SF21">
    <property type="entry name" value="SEMA DOMAIN-CONTAINING PROTEIN"/>
    <property type="match status" value="1"/>
</dbReference>
<keyword evidence="3 8" id="KW-0420">Kringle</keyword>
<dbReference type="FunFam" id="2.20.100.10:FF:000001">
    <property type="entry name" value="semaphorin-5A isoform X1"/>
    <property type="match status" value="1"/>
</dbReference>
<accession>A0A7D9IZH4</accession>
<comment type="caution">
    <text evidence="11">The sequence shown here is derived from an EMBL/GenBank/DDBJ whole genome shotgun (WGS) entry which is preliminary data.</text>
</comment>
<dbReference type="PANTHER" id="PTHR22906">
    <property type="entry name" value="PROPERDIN"/>
    <property type="match status" value="1"/>
</dbReference>
<dbReference type="OrthoDB" id="411811at2759"/>
<evidence type="ECO:0000313" key="12">
    <source>
        <dbReference type="Proteomes" id="UP001152795"/>
    </source>
</evidence>
<proteinExistence type="predicted"/>
<dbReference type="GO" id="GO:0005524">
    <property type="term" value="F:ATP binding"/>
    <property type="evidence" value="ECO:0007669"/>
    <property type="project" value="UniProtKB-KW"/>
</dbReference>
<evidence type="ECO:0000256" key="10">
    <source>
        <dbReference type="SAM" id="Phobius"/>
    </source>
</evidence>
<dbReference type="PROSITE" id="PS50092">
    <property type="entry name" value="TSP1"/>
    <property type="match status" value="3"/>
</dbReference>
<feature type="transmembrane region" description="Helical" evidence="10">
    <location>
        <begin position="202"/>
        <end position="224"/>
    </location>
</feature>
<dbReference type="Proteomes" id="UP001152795">
    <property type="component" value="Unassembled WGS sequence"/>
</dbReference>
<evidence type="ECO:0000256" key="8">
    <source>
        <dbReference type="PROSITE-ProRule" id="PRU00121"/>
    </source>
</evidence>
<dbReference type="SMART" id="SM00130">
    <property type="entry name" value="KR"/>
    <property type="match status" value="1"/>
</dbReference>
<dbReference type="Pfam" id="PF01392">
    <property type="entry name" value="Fz"/>
    <property type="match status" value="1"/>
</dbReference>
<dbReference type="InterPro" id="IPR000884">
    <property type="entry name" value="TSP1_rpt"/>
</dbReference>
<feature type="disulfide bond" evidence="8">
    <location>
        <begin position="571"/>
        <end position="610"/>
    </location>
</feature>
<evidence type="ECO:0000256" key="5">
    <source>
        <dbReference type="ARBA" id="ARBA00022741"/>
    </source>
</evidence>
<dbReference type="PRINTS" id="PR00018">
    <property type="entry name" value="KRINGLE"/>
</dbReference>
<keyword evidence="7 8" id="KW-1015">Disulfide bond</keyword>
<feature type="region of interest" description="Disordered" evidence="9">
    <location>
        <begin position="248"/>
        <end position="291"/>
    </location>
</feature>
<protein>
    <submittedName>
        <fullName evidence="11">Cnidarian egg lectin isoform b</fullName>
    </submittedName>
</protein>
<sequence length="629" mass="71032">MPEAPDFTFELRSSQLDQLKVDGSYGNWSLNSTCNVTCGEGFATWTRECNNPEPKYGGRNCSHLGEADGYRPCSAKPCPVNGGYSNWTLSKPCSVSCGDGVEIWRRFCNNPEPKYGGHNCIGIGNSTELRNCSEKPCPLDGIYGNWTKTLCSVTCGQGVEIWTRQCDNPPGRYGGNCSKEGPSREIRTCKLEACPVLFDSQMIGITVAAALLVIIVTVACFIFFRRRRRRKPGSLYYARLDFLPQRSRGPQQLESNNASGENASSSQETGTSGEYQNLTSEEKPAPGLSRGVVSYGRDYMNTRPARNSGYDRLQIIRPLAMEWLRNAWGNVDEFGRHVYDVMQRVRHVFVPYHKLGNPQQGDSAGSGVGRSNNTYSTMERPAAVILPTESENTSTSENGDCQPVIRLEKPFCEHYGYKLDKYVNVTVYLQQFWNDRLWHLQEQYHQVLFEGQNVSASCMDQVRFAGCYYTFPGCDRSTRVFRPKQFCKESCLHFTNECSASLKQWIDVSSSFYPGKEALFNCSKKPTRNAGDSPGCLYYHRKKSLESEDCLYLDGSGYYGNISVTGSGISCQSWTEQCPHRHTMNETYPELNNAENYCRNPQNSGQRPWCFTTDRHKRWEYCDVPKCIP</sequence>
<dbReference type="InterPro" id="IPR013806">
    <property type="entry name" value="Kringle-like"/>
</dbReference>
<dbReference type="Pfam" id="PF00051">
    <property type="entry name" value="Kringle"/>
    <property type="match status" value="1"/>
</dbReference>
<keyword evidence="10" id="KW-1133">Transmembrane helix</keyword>
<dbReference type="PROSITE" id="PS50038">
    <property type="entry name" value="FZ"/>
    <property type="match status" value="1"/>
</dbReference>
<dbReference type="EMBL" id="CACRXK020010700">
    <property type="protein sequence ID" value="CAB4019937.1"/>
    <property type="molecule type" value="Genomic_DNA"/>
</dbReference>
<dbReference type="PROSITE" id="PS50070">
    <property type="entry name" value="KRINGLE_2"/>
    <property type="match status" value="1"/>
</dbReference>
<feature type="non-terminal residue" evidence="11">
    <location>
        <position position="1"/>
    </location>
</feature>
<dbReference type="SUPFAM" id="SSF82895">
    <property type="entry name" value="TSP-1 type 1 repeat"/>
    <property type="match status" value="3"/>
</dbReference>
<evidence type="ECO:0000256" key="1">
    <source>
        <dbReference type="ARBA" id="ARBA00004479"/>
    </source>
</evidence>
<dbReference type="Pfam" id="PF00090">
    <property type="entry name" value="TSP_1"/>
    <property type="match status" value="3"/>
</dbReference>
<dbReference type="GO" id="GO:0016020">
    <property type="term" value="C:membrane"/>
    <property type="evidence" value="ECO:0007669"/>
    <property type="project" value="UniProtKB-SubCell"/>
</dbReference>
<reference evidence="11" key="1">
    <citation type="submission" date="2020-04" db="EMBL/GenBank/DDBJ databases">
        <authorList>
            <person name="Alioto T."/>
            <person name="Alioto T."/>
            <person name="Gomez Garrido J."/>
        </authorList>
    </citation>
    <scope>NUCLEOTIDE SEQUENCE</scope>
    <source>
        <strain evidence="11">A484AB</strain>
    </source>
</reference>
<comment type="caution">
    <text evidence="8">Lacks conserved residue(s) required for the propagation of feature annotation.</text>
</comment>
<evidence type="ECO:0000256" key="7">
    <source>
        <dbReference type="ARBA" id="ARBA00023157"/>
    </source>
</evidence>
<dbReference type="InterPro" id="IPR036790">
    <property type="entry name" value="Frizzled_dom_sf"/>
</dbReference>
<dbReference type="SUPFAM" id="SSF57440">
    <property type="entry name" value="Kringle-like"/>
    <property type="match status" value="1"/>
</dbReference>
<evidence type="ECO:0000313" key="11">
    <source>
        <dbReference type="EMBL" id="CAB4019937.1"/>
    </source>
</evidence>
<feature type="compositionally biased region" description="Low complexity" evidence="9">
    <location>
        <begin position="254"/>
        <end position="266"/>
    </location>
</feature>
<keyword evidence="2" id="KW-0597">Phosphoprotein</keyword>
<keyword evidence="10" id="KW-0472">Membrane</keyword>
<dbReference type="InterPro" id="IPR038178">
    <property type="entry name" value="Kringle_sf"/>
</dbReference>
<evidence type="ECO:0000256" key="4">
    <source>
        <dbReference type="ARBA" id="ARBA00022737"/>
    </source>
</evidence>
<keyword evidence="5" id="KW-0547">Nucleotide-binding</keyword>
<dbReference type="InterPro" id="IPR052065">
    <property type="entry name" value="Compl_asym_regulator"/>
</dbReference>
<dbReference type="Gene3D" id="1.10.2000.10">
    <property type="entry name" value="Frizzled cysteine-rich domain"/>
    <property type="match status" value="1"/>
</dbReference>